<keyword evidence="1" id="KW-0812">Transmembrane</keyword>
<keyword evidence="3" id="KW-1185">Reference proteome</keyword>
<dbReference type="Proteomes" id="UP000280881">
    <property type="component" value="Unassembled WGS sequence"/>
</dbReference>
<dbReference type="EMBL" id="RBIE01000001">
    <property type="protein sequence ID" value="RKQ64014.1"/>
    <property type="molecule type" value="Genomic_DNA"/>
</dbReference>
<comment type="caution">
    <text evidence="2">The sequence shown here is derived from an EMBL/GenBank/DDBJ whole genome shotgun (WGS) entry which is preliminary data.</text>
</comment>
<organism evidence="2 3">
    <name type="scientific">Thermovibrio guaymasensis</name>
    <dbReference type="NCBI Taxonomy" id="240167"/>
    <lineage>
        <taxon>Bacteria</taxon>
        <taxon>Pseudomonadati</taxon>
        <taxon>Aquificota</taxon>
        <taxon>Aquificia</taxon>
        <taxon>Desulfurobacteriales</taxon>
        <taxon>Desulfurobacteriaceae</taxon>
        <taxon>Thermovibrio</taxon>
    </lineage>
</organism>
<dbReference type="Pfam" id="PF07963">
    <property type="entry name" value="N_methyl"/>
    <property type="match status" value="1"/>
</dbReference>
<evidence type="ECO:0000313" key="3">
    <source>
        <dbReference type="Proteomes" id="UP000280881"/>
    </source>
</evidence>
<dbReference type="RefSeq" id="WP_121170410.1">
    <property type="nucleotide sequence ID" value="NZ_RBIE01000001.1"/>
</dbReference>
<name>A0A420W9Q2_9BACT</name>
<sequence>MSLEKREGFTIIETLIALAISTIVFLGLLATLLYAKKYNMSKACQYEAVRILHEKLEELAKMDYAEVTSELNNGATNCQDALRKNYITRYIGNLKVKYGLYYDINENTDLQLKRINLEVCWKYQGKFHHVSGTTVIRNKE</sequence>
<protein>
    <submittedName>
        <fullName evidence="2">Pilin/secretion family protein with methylation motif</fullName>
    </submittedName>
</protein>
<dbReference type="OrthoDB" id="14230at2"/>
<dbReference type="InterPro" id="IPR012902">
    <property type="entry name" value="N_methyl_site"/>
</dbReference>
<evidence type="ECO:0000256" key="1">
    <source>
        <dbReference type="SAM" id="Phobius"/>
    </source>
</evidence>
<keyword evidence="1" id="KW-1133">Transmembrane helix</keyword>
<reference evidence="2 3" key="1">
    <citation type="submission" date="2018-10" db="EMBL/GenBank/DDBJ databases">
        <title>Genomic Encyclopedia of Type Strains, Phase IV (KMG-IV): sequencing the most valuable type-strain genomes for metagenomic binning, comparative biology and taxonomic classification.</title>
        <authorList>
            <person name="Goeker M."/>
        </authorList>
    </citation>
    <scope>NUCLEOTIDE SEQUENCE [LARGE SCALE GENOMIC DNA]</scope>
    <source>
        <strain evidence="2 3">DSM 15521</strain>
    </source>
</reference>
<proteinExistence type="predicted"/>
<evidence type="ECO:0000313" key="2">
    <source>
        <dbReference type="EMBL" id="RKQ64014.1"/>
    </source>
</evidence>
<dbReference type="AlphaFoldDB" id="A0A420W9Q2"/>
<gene>
    <name evidence="2" type="ORF">C7457_0904</name>
</gene>
<keyword evidence="1" id="KW-0472">Membrane</keyword>
<accession>A0A420W9Q2</accession>
<feature type="transmembrane region" description="Helical" evidence="1">
    <location>
        <begin position="15"/>
        <end position="35"/>
    </location>
</feature>